<dbReference type="RefSeq" id="WP_044434693.1">
    <property type="nucleotide sequence ID" value="NZ_BJYZ01000034.1"/>
</dbReference>
<feature type="transmembrane region" description="Helical" evidence="1">
    <location>
        <begin position="12"/>
        <end position="32"/>
    </location>
</feature>
<keyword evidence="1" id="KW-0812">Transmembrane</keyword>
<evidence type="ECO:0000313" key="2">
    <source>
        <dbReference type="EMBL" id="GEO42031.1"/>
    </source>
</evidence>
<reference evidence="2 3" key="1">
    <citation type="submission" date="2019-07" db="EMBL/GenBank/DDBJ databases">
        <title>Whole genome shotgun sequence of Skermanella aerolata NBRC 106429.</title>
        <authorList>
            <person name="Hosoyama A."/>
            <person name="Uohara A."/>
            <person name="Ohji S."/>
            <person name="Ichikawa N."/>
        </authorList>
    </citation>
    <scope>NUCLEOTIDE SEQUENCE [LARGE SCALE GENOMIC DNA]</scope>
    <source>
        <strain evidence="2 3">NBRC 106429</strain>
    </source>
</reference>
<dbReference type="AlphaFoldDB" id="A0A512DZX7"/>
<accession>A0A512DZX7</accession>
<proteinExistence type="predicted"/>
<evidence type="ECO:0000313" key="3">
    <source>
        <dbReference type="Proteomes" id="UP000321523"/>
    </source>
</evidence>
<dbReference type="EMBL" id="BJYZ01000034">
    <property type="protein sequence ID" value="GEO42031.1"/>
    <property type="molecule type" value="Genomic_DNA"/>
</dbReference>
<sequence>MFDYTIYADHPAVRALRLSFAFLVTLWTVVMYMPGWDWIPTFAGLIVMCNPVAWSEIIVDRSEPTVLRLWRRWTDFRATQGVALRPLLGRMPRLTAPGFSRFFRG</sequence>
<comment type="caution">
    <text evidence="2">The sequence shown here is derived from an EMBL/GenBank/DDBJ whole genome shotgun (WGS) entry which is preliminary data.</text>
</comment>
<evidence type="ECO:0000256" key="1">
    <source>
        <dbReference type="SAM" id="Phobius"/>
    </source>
</evidence>
<protein>
    <submittedName>
        <fullName evidence="2">Uncharacterized protein</fullName>
    </submittedName>
</protein>
<dbReference type="Proteomes" id="UP000321523">
    <property type="component" value="Unassembled WGS sequence"/>
</dbReference>
<keyword evidence="1" id="KW-1133">Transmembrane helix</keyword>
<keyword evidence="1" id="KW-0472">Membrane</keyword>
<organism evidence="2 3">
    <name type="scientific">Skermanella aerolata</name>
    <dbReference type="NCBI Taxonomy" id="393310"/>
    <lineage>
        <taxon>Bacteria</taxon>
        <taxon>Pseudomonadati</taxon>
        <taxon>Pseudomonadota</taxon>
        <taxon>Alphaproteobacteria</taxon>
        <taxon>Rhodospirillales</taxon>
        <taxon>Azospirillaceae</taxon>
        <taxon>Skermanella</taxon>
    </lineage>
</organism>
<name>A0A512DZX7_9PROT</name>
<gene>
    <name evidence="2" type="ORF">SAE02_61790</name>
</gene>
<keyword evidence="3" id="KW-1185">Reference proteome</keyword>